<dbReference type="UniPathway" id="UPA00115">
    <property type="reaction ID" value="UER00409"/>
</dbReference>
<comment type="similarity">
    <text evidence="3 6">Belongs to the glucosamine/galactosamine-6-phosphate isomerase family. 6-phosphogluconolactonase subfamily.</text>
</comment>
<proteinExistence type="inferred from homology"/>
<dbReference type="CDD" id="cd01400">
    <property type="entry name" value="6PGL"/>
    <property type="match status" value="1"/>
</dbReference>
<evidence type="ECO:0000256" key="6">
    <source>
        <dbReference type="RuleBase" id="RU365095"/>
    </source>
</evidence>
<comment type="catalytic activity">
    <reaction evidence="1 6">
        <text>6-phospho-D-glucono-1,5-lactone + H2O = 6-phospho-D-gluconate + H(+)</text>
        <dbReference type="Rhea" id="RHEA:12556"/>
        <dbReference type="ChEBI" id="CHEBI:15377"/>
        <dbReference type="ChEBI" id="CHEBI:15378"/>
        <dbReference type="ChEBI" id="CHEBI:57955"/>
        <dbReference type="ChEBI" id="CHEBI:58759"/>
        <dbReference type="EC" id="3.1.1.31"/>
    </reaction>
</comment>
<dbReference type="AlphaFoldDB" id="A0A7S3YSC8"/>
<feature type="domain" description="Glucosamine/galactosamine-6-phosphate isomerase" evidence="7">
    <location>
        <begin position="19"/>
        <end position="241"/>
    </location>
</feature>
<dbReference type="NCBIfam" id="TIGR01198">
    <property type="entry name" value="pgl"/>
    <property type="match status" value="1"/>
</dbReference>
<evidence type="ECO:0000256" key="2">
    <source>
        <dbReference type="ARBA" id="ARBA00004961"/>
    </source>
</evidence>
<evidence type="ECO:0000259" key="7">
    <source>
        <dbReference type="Pfam" id="PF01182"/>
    </source>
</evidence>
<protein>
    <recommendedName>
        <fullName evidence="4 6">6-phosphogluconolactonase</fullName>
        <shortName evidence="6">6PGL</shortName>
        <ecNumber evidence="4 6">3.1.1.31</ecNumber>
    </recommendedName>
</protein>
<sequence length="255" mass="27353">MGDTIDEGKSKSILSIASDKKEVGAQAAAFILSEADAAIKKNGKFTVAFSGGSLPKLVGPGLASAKPKNTDKWVVLFSDERCVSLESEDSNFLSVQQHVLNPLGIPKENVVTIDPNKVSDPDAAAIAYEEALRKATDVKTGVPSMDLVLLGMGPDGHTCSLFPKHPLLNANDPKQLIRSIKDSPKPPSSRITFTYPLLNQAKGVAFVCTGGSKSKSLKEVLDQQVKPEDKLPSARIENPRIFWFVDKDAAKDLKA</sequence>
<dbReference type="PANTHER" id="PTHR11054">
    <property type="entry name" value="6-PHOSPHOGLUCONOLACTONASE"/>
    <property type="match status" value="1"/>
</dbReference>
<evidence type="ECO:0000256" key="4">
    <source>
        <dbReference type="ARBA" id="ARBA00013198"/>
    </source>
</evidence>
<keyword evidence="5 6" id="KW-0378">Hydrolase</keyword>
<name>A0A7S3YSC8_9EUKA</name>
<dbReference type="GO" id="GO:0005975">
    <property type="term" value="P:carbohydrate metabolic process"/>
    <property type="evidence" value="ECO:0007669"/>
    <property type="project" value="UniProtKB-UniRule"/>
</dbReference>
<dbReference type="Gene3D" id="3.40.50.1360">
    <property type="match status" value="1"/>
</dbReference>
<dbReference type="FunFam" id="3.40.50.1360:FF:000005">
    <property type="entry name" value="6-phosphogluconolactonase"/>
    <property type="match status" value="1"/>
</dbReference>
<dbReference type="GO" id="GO:0017057">
    <property type="term" value="F:6-phosphogluconolactonase activity"/>
    <property type="evidence" value="ECO:0007669"/>
    <property type="project" value="UniProtKB-UniRule"/>
</dbReference>
<dbReference type="Pfam" id="PF01182">
    <property type="entry name" value="Glucosamine_iso"/>
    <property type="match status" value="1"/>
</dbReference>
<dbReference type="InterPro" id="IPR039104">
    <property type="entry name" value="6PGL"/>
</dbReference>
<reference evidence="8" key="1">
    <citation type="submission" date="2021-01" db="EMBL/GenBank/DDBJ databases">
        <authorList>
            <person name="Corre E."/>
            <person name="Pelletier E."/>
            <person name="Niang G."/>
            <person name="Scheremetjew M."/>
            <person name="Finn R."/>
            <person name="Kale V."/>
            <person name="Holt S."/>
            <person name="Cochrane G."/>
            <person name="Meng A."/>
            <person name="Brown T."/>
            <person name="Cohen L."/>
        </authorList>
    </citation>
    <scope>NUCLEOTIDE SEQUENCE</scope>
    <source>
        <strain evidence="8">CCCM811</strain>
    </source>
</reference>
<dbReference type="InterPro" id="IPR005900">
    <property type="entry name" value="6-phosphogluconolactonase_DevB"/>
</dbReference>
<dbReference type="SUPFAM" id="SSF100950">
    <property type="entry name" value="NagB/RpiA/CoA transferase-like"/>
    <property type="match status" value="1"/>
</dbReference>
<dbReference type="InterPro" id="IPR037171">
    <property type="entry name" value="NagB/RpiA_transferase-like"/>
</dbReference>
<dbReference type="EMBL" id="HBIV01016536">
    <property type="protein sequence ID" value="CAE0660437.1"/>
    <property type="molecule type" value="Transcribed_RNA"/>
</dbReference>
<accession>A0A7S3YSC8</accession>
<dbReference type="EC" id="3.1.1.31" evidence="4 6"/>
<dbReference type="PANTHER" id="PTHR11054:SF0">
    <property type="entry name" value="6-PHOSPHOGLUCONOLACTONASE"/>
    <property type="match status" value="1"/>
</dbReference>
<gene>
    <name evidence="8" type="ORF">LGLO00237_LOCUS12020</name>
</gene>
<evidence type="ECO:0000256" key="1">
    <source>
        <dbReference type="ARBA" id="ARBA00000832"/>
    </source>
</evidence>
<dbReference type="GO" id="GO:0006098">
    <property type="term" value="P:pentose-phosphate shunt"/>
    <property type="evidence" value="ECO:0007669"/>
    <property type="project" value="UniProtKB-UniPathway"/>
</dbReference>
<evidence type="ECO:0000313" key="8">
    <source>
        <dbReference type="EMBL" id="CAE0660437.1"/>
    </source>
</evidence>
<comment type="pathway">
    <text evidence="2 6">Carbohydrate degradation; pentose phosphate pathway; D-ribulose 5-phosphate from D-glucose 6-phosphate (oxidative stage): step 2/3.</text>
</comment>
<comment type="function">
    <text evidence="6">Hydrolysis of 6-phosphogluconolactone to 6-phosphogluconate.</text>
</comment>
<organism evidence="8">
    <name type="scientific">Lotharella globosa</name>
    <dbReference type="NCBI Taxonomy" id="91324"/>
    <lineage>
        <taxon>Eukaryota</taxon>
        <taxon>Sar</taxon>
        <taxon>Rhizaria</taxon>
        <taxon>Cercozoa</taxon>
        <taxon>Chlorarachniophyceae</taxon>
        <taxon>Lotharella</taxon>
    </lineage>
</organism>
<dbReference type="InterPro" id="IPR006148">
    <property type="entry name" value="Glc/Gal-6P_isomerase"/>
</dbReference>
<evidence type="ECO:0000256" key="5">
    <source>
        <dbReference type="ARBA" id="ARBA00022801"/>
    </source>
</evidence>
<evidence type="ECO:0000256" key="3">
    <source>
        <dbReference type="ARBA" id="ARBA00010662"/>
    </source>
</evidence>